<dbReference type="InterPro" id="IPR051320">
    <property type="entry name" value="Viral_Replic_Matur_Polypro"/>
</dbReference>
<dbReference type="STRING" id="157652.A0A371GWW4"/>
<dbReference type="Proteomes" id="UP000257109">
    <property type="component" value="Unassembled WGS sequence"/>
</dbReference>
<dbReference type="SUPFAM" id="SSF56672">
    <property type="entry name" value="DNA/RNA polymerases"/>
    <property type="match status" value="1"/>
</dbReference>
<dbReference type="OrthoDB" id="415724at2759"/>
<reference evidence="2" key="1">
    <citation type="submission" date="2018-05" db="EMBL/GenBank/DDBJ databases">
        <title>Draft genome of Mucuna pruriens seed.</title>
        <authorList>
            <person name="Nnadi N.E."/>
            <person name="Vos R."/>
            <person name="Hasami M.H."/>
            <person name="Devisetty U.K."/>
            <person name="Aguiy J.C."/>
        </authorList>
    </citation>
    <scope>NUCLEOTIDE SEQUENCE [LARGE SCALE GENOMIC DNA]</scope>
    <source>
        <strain evidence="2">JCA_2017</strain>
    </source>
</reference>
<sequence length="139" mass="15708">MPFGLTNGTSTFMRLINHVLRSLIGKCVVDYFDDILIYTCLNDHLLHVKNVFFVVGSHGVKVDSEKEWPTPIIVGEVRSFHRLASFYQRFVKDFSSLAAPLNDVITKCRFQVGGGLRKSFPRAKGKTHPSSNSYIAKIF</sequence>
<evidence type="ECO:0000313" key="2">
    <source>
        <dbReference type="EMBL" id="RDX94946.1"/>
    </source>
</evidence>
<proteinExistence type="predicted"/>
<feature type="non-terminal residue" evidence="2">
    <location>
        <position position="1"/>
    </location>
</feature>
<protein>
    <submittedName>
        <fullName evidence="2">Retrovirus-related Pol polyprotein from transposon gypsy</fullName>
    </submittedName>
</protein>
<accession>A0A371GWW4</accession>
<dbReference type="AlphaFoldDB" id="A0A371GWW4"/>
<evidence type="ECO:0000259" key="1">
    <source>
        <dbReference type="Pfam" id="PF00078"/>
    </source>
</evidence>
<dbReference type="InterPro" id="IPR000477">
    <property type="entry name" value="RT_dom"/>
</dbReference>
<dbReference type="InterPro" id="IPR043128">
    <property type="entry name" value="Rev_trsase/Diguanyl_cyclase"/>
</dbReference>
<keyword evidence="3" id="KW-1185">Reference proteome</keyword>
<dbReference type="EMBL" id="QJKJ01004246">
    <property type="protein sequence ID" value="RDX94946.1"/>
    <property type="molecule type" value="Genomic_DNA"/>
</dbReference>
<name>A0A371GWW4_MUCPR</name>
<dbReference type="Pfam" id="PF00078">
    <property type="entry name" value="RVT_1"/>
    <property type="match status" value="1"/>
</dbReference>
<organism evidence="2 3">
    <name type="scientific">Mucuna pruriens</name>
    <name type="common">Velvet bean</name>
    <name type="synonym">Dolichos pruriens</name>
    <dbReference type="NCBI Taxonomy" id="157652"/>
    <lineage>
        <taxon>Eukaryota</taxon>
        <taxon>Viridiplantae</taxon>
        <taxon>Streptophyta</taxon>
        <taxon>Embryophyta</taxon>
        <taxon>Tracheophyta</taxon>
        <taxon>Spermatophyta</taxon>
        <taxon>Magnoliopsida</taxon>
        <taxon>eudicotyledons</taxon>
        <taxon>Gunneridae</taxon>
        <taxon>Pentapetalae</taxon>
        <taxon>rosids</taxon>
        <taxon>fabids</taxon>
        <taxon>Fabales</taxon>
        <taxon>Fabaceae</taxon>
        <taxon>Papilionoideae</taxon>
        <taxon>50 kb inversion clade</taxon>
        <taxon>NPAAA clade</taxon>
        <taxon>indigoferoid/millettioid clade</taxon>
        <taxon>Phaseoleae</taxon>
        <taxon>Mucuna</taxon>
    </lineage>
</organism>
<gene>
    <name evidence="2" type="primary">pol</name>
    <name evidence="2" type="ORF">CR513_22608</name>
</gene>
<comment type="caution">
    <text evidence="2">The sequence shown here is derived from an EMBL/GenBank/DDBJ whole genome shotgun (WGS) entry which is preliminary data.</text>
</comment>
<feature type="domain" description="Reverse transcriptase" evidence="1">
    <location>
        <begin position="1"/>
        <end position="66"/>
    </location>
</feature>
<evidence type="ECO:0000313" key="3">
    <source>
        <dbReference type="Proteomes" id="UP000257109"/>
    </source>
</evidence>
<dbReference type="PANTHER" id="PTHR33064">
    <property type="entry name" value="POL PROTEIN"/>
    <property type="match status" value="1"/>
</dbReference>
<dbReference type="PANTHER" id="PTHR33064:SF37">
    <property type="entry name" value="RIBONUCLEASE H"/>
    <property type="match status" value="1"/>
</dbReference>
<dbReference type="InterPro" id="IPR043502">
    <property type="entry name" value="DNA/RNA_pol_sf"/>
</dbReference>
<dbReference type="Gene3D" id="3.30.70.270">
    <property type="match status" value="2"/>
</dbReference>